<dbReference type="InterPro" id="IPR002731">
    <property type="entry name" value="ATPase_BadF"/>
</dbReference>
<dbReference type="InterPro" id="IPR051805">
    <property type="entry name" value="Dehydratase_Activator_Redct"/>
</dbReference>
<reference evidence="3" key="1">
    <citation type="submission" date="2019-11" db="EMBL/GenBank/DDBJ databases">
        <authorList>
            <person name="Feng L."/>
        </authorList>
    </citation>
    <scope>NUCLEOTIDE SEQUENCE</scope>
    <source>
        <strain evidence="3">BgluceraseaLFYP119</strain>
    </source>
</reference>
<dbReference type="RefSeq" id="WP_156354626.1">
    <property type="nucleotide sequence ID" value="NZ_CACRST010000019.1"/>
</dbReference>
<dbReference type="EMBL" id="CACRST010000019">
    <property type="protein sequence ID" value="VYT18997.1"/>
    <property type="molecule type" value="Genomic_DNA"/>
</dbReference>
<feature type="domain" description="ATPase BadF/BadG/BcrA/BcrD type" evidence="1">
    <location>
        <begin position="6"/>
        <end position="255"/>
    </location>
</feature>
<dbReference type="CDD" id="cd24035">
    <property type="entry name" value="ASKHA_NBD_O66634-like_rpt2"/>
    <property type="match status" value="1"/>
</dbReference>
<dbReference type="PANTHER" id="PTHR32329">
    <property type="entry name" value="BIFUNCTIONAL PROTEIN [INCLUDES 2-HYDROXYACYL-COA DEHYDRATASE (N-TER) AND ITS ACTIVATOR DOMAIN (C_TERM)-RELATED"/>
    <property type="match status" value="1"/>
</dbReference>
<organism evidence="3">
    <name type="scientific">Blautia glucerasea</name>
    <dbReference type="NCBI Taxonomy" id="536633"/>
    <lineage>
        <taxon>Bacteria</taxon>
        <taxon>Bacillati</taxon>
        <taxon>Bacillota</taxon>
        <taxon>Clostridia</taxon>
        <taxon>Lachnospirales</taxon>
        <taxon>Lachnospiraceae</taxon>
        <taxon>Blautia</taxon>
    </lineage>
</organism>
<feature type="domain" description="DUF2229" evidence="2">
    <location>
        <begin position="671"/>
        <end position="887"/>
    </location>
</feature>
<sequence>MSTYTLGIDIGSTTVKIAVLDENDTLLFADYERHFANIQETLAGLLQKAYDRLGELTLHPVITGSGGLTLANHLEIPFVQEVIAVSSSLQKIAPQTDVAIELGGEDAKIIYFEGGNIEQRMNGICAGGTGSFIDQMASLLQTDAPGLNEYAKNYKALYPIAARCGVFAKTDIQPLINEGATKPDLSASIFQAVVNQTISGLACGKPIRGHVAFLGGPLHFLSELKAAFIRTLKLDDEHTIVPENSHLFAAIGSALNAKEEVSVSLTDLKERLHNSIQLDFEVERMDPLFASREDYQSFADRQSSYKVQTGDLASYSGNCYLGIDAGSTTTKTALVGEDGSLLYSFYSSNNGNPLKTAIRSIQEIYQQLPKEAHIAYSCSTGYGEALIKAALLLDEGEVETVSHYYAAAFFDPEVDCILDIGGQDMKCIKIKNQTVDSVQLNEACSSGCGSFIETFAKSLNYSVQDFAKAALYAEHPIDLGTRCTVFMNSKVKQAQKEGASVSDISAGLAYSVIKNALYKVIKVSDASELGRHIVVQGGTFYNDAVLRSFEKIADCHAIRPDIAGIMGAFGAALIARERHKEGQETTMLSIDKINSLKYTTSMANCKGCTNNCRLTINKFSGGRQFVSGNRCERGIGKEKNKDHVPNLYEYKYKRIFSYKPLSSDQAVRGQVGIPRVLNMFENYPFWFTFFTKLKYEVVLSPTSTRKIYELGIESIPSESECYPAKMAHGHVSWLLKKGVKFIFYPCVPYERNEFPDAVNHYNCPIVTSYAENIKNNVDELHNPEIDFRNPFLAFTSEAILADRLVEVFQELPSQEVKDAVHAAWEELAAVRKDIETKGEETLAYLKETGRRGIVLAGRPYHIDPEIHHGIPDLINSYGLAVLTEDSVSHLGQIERPIRVNDQWMYHSRLYAAAGFVKTREDLDLIQLNSFGCGLDAVTTDEVYEILDGSGKIYTCLKIDEVNNLGAARIRVRSLLAAIRAKESQCRTRQVVPSSVEKVVFTKEMRKNYTILCPQMSPFHFNILQAAFNSSGYNLEVLPSDNHGAVDVGLKYVNNDACYPSLIVVGQIMDALLSGRYDLDKTAVIMSQTGGGCRASNYIAFIRRALKKAGMEQIPVISINLSGLESNPGFKLTLPLIKKICYGAVFGDLLMKCVYRMRPYEQEKGIVNRKHKIWEQRVIAFLESGSLSHNQFKKMCHELVHEFDTIPITGERKPRVGIVGEILVKFLPAANNHLADLLEAEGAEAVCPDLIDFINYCFFNQNFKSEYLGFKKSKAAVANWGIKGIDWLRKPADEALRQSRHFSPSADINDLAKMAEPIVSPGNQTGEGWFLTGEMLELIEGDVPNIVCIQPFGCLPNHIVGKGVIKEIRRRHPEANIVAIDYDPGASEVNQLNRIKLMLSTAMKNLEKDA</sequence>
<dbReference type="Pfam" id="PF01869">
    <property type="entry name" value="BcrAD_BadFG"/>
    <property type="match status" value="2"/>
</dbReference>
<evidence type="ECO:0000259" key="2">
    <source>
        <dbReference type="Pfam" id="PF09989"/>
    </source>
</evidence>
<evidence type="ECO:0000313" key="3">
    <source>
        <dbReference type="EMBL" id="VYT18997.1"/>
    </source>
</evidence>
<proteinExistence type="predicted"/>
<evidence type="ECO:0000259" key="1">
    <source>
        <dbReference type="Pfam" id="PF01869"/>
    </source>
</evidence>
<protein>
    <submittedName>
        <fullName evidence="3">Activator of (R)-2-hydroxyglutaryl-CoA dehydratase</fullName>
    </submittedName>
</protein>
<gene>
    <name evidence="3" type="primary">hgdC</name>
    <name evidence="3" type="ORF">BGLFYP119_02183</name>
</gene>
<dbReference type="CDD" id="cd24034">
    <property type="entry name" value="ASKHA_NBD_O66634-like_rpt1"/>
    <property type="match status" value="1"/>
</dbReference>
<dbReference type="InterPro" id="IPR018709">
    <property type="entry name" value="CoA_activase_DUF2229"/>
</dbReference>
<dbReference type="Pfam" id="PF09989">
    <property type="entry name" value="DUF2229"/>
    <property type="match status" value="1"/>
</dbReference>
<dbReference type="InterPro" id="IPR043129">
    <property type="entry name" value="ATPase_NBD"/>
</dbReference>
<accession>A0A6N2UNZ7</accession>
<dbReference type="PANTHER" id="PTHR32329:SF4">
    <property type="entry name" value="ACTIVATOR OF 2-HYDROXYACYL-COA DEHYDRATASE"/>
    <property type="match status" value="1"/>
</dbReference>
<feature type="domain" description="ATPase BadF/BadG/BcrA/BcrD type" evidence="1">
    <location>
        <begin position="321"/>
        <end position="575"/>
    </location>
</feature>
<dbReference type="Gene3D" id="3.30.420.40">
    <property type="match status" value="4"/>
</dbReference>
<name>A0A6N2UNZ7_9FIRM</name>
<dbReference type="SUPFAM" id="SSF53067">
    <property type="entry name" value="Actin-like ATPase domain"/>
    <property type="match status" value="2"/>
</dbReference>